<gene>
    <name evidence="1" type="ORF">CT157_06085</name>
</gene>
<organism evidence="1 2">
    <name type="scientific">Pseudomonas syringae</name>
    <dbReference type="NCBI Taxonomy" id="317"/>
    <lineage>
        <taxon>Bacteria</taxon>
        <taxon>Pseudomonadati</taxon>
        <taxon>Pseudomonadota</taxon>
        <taxon>Gammaproteobacteria</taxon>
        <taxon>Pseudomonadales</taxon>
        <taxon>Pseudomonadaceae</taxon>
        <taxon>Pseudomonas</taxon>
    </lineage>
</organism>
<protein>
    <submittedName>
        <fullName evidence="1">Phage tail protein</fullName>
    </submittedName>
</protein>
<sequence>MNRYVFVDAYSTPFTRAVQIVDAEEFPQFTPPGPSGYWIELPIDTPVQVGWKGNYTGNGWVFTELTYQDNVDVLVIQVRQRLTQAASWLTVNPLQYKLDLGVASTSETELLLAYKQYCVAVSEIKKQSGYPYTINWPVAPF</sequence>
<accession>A0A3T0JQ60</accession>
<dbReference type="AlphaFoldDB" id="A0A3T0JQ60"/>
<name>A0A3T0JQ60_PSESX</name>
<evidence type="ECO:0000313" key="2">
    <source>
        <dbReference type="Proteomes" id="UP000282760"/>
    </source>
</evidence>
<dbReference type="InterPro" id="IPR003458">
    <property type="entry name" value="Phage_T4_Gp38_tail_assem"/>
</dbReference>
<proteinExistence type="predicted"/>
<dbReference type="EMBL" id="CP024646">
    <property type="protein sequence ID" value="AZV25583.1"/>
    <property type="molecule type" value="Genomic_DNA"/>
</dbReference>
<dbReference type="Proteomes" id="UP000282760">
    <property type="component" value="Chromosome"/>
</dbReference>
<evidence type="ECO:0000313" key="1">
    <source>
        <dbReference type="EMBL" id="AZV25583.1"/>
    </source>
</evidence>
<dbReference type="Pfam" id="PF02413">
    <property type="entry name" value="Caudo_TAP"/>
    <property type="match status" value="1"/>
</dbReference>
<reference evidence="1 2" key="1">
    <citation type="submission" date="2017-11" db="EMBL/GenBank/DDBJ databases">
        <title>Effect of PGPRs.</title>
        <authorList>
            <person name="Oliva R."/>
            <person name="Nong J."/>
            <person name="Roman V."/>
        </authorList>
    </citation>
    <scope>NUCLEOTIDE SEQUENCE [LARGE SCALE GENOMIC DNA]</scope>
    <source>
        <strain evidence="1">Inb918</strain>
    </source>
</reference>